<keyword evidence="2" id="KW-0067">ATP-binding</keyword>
<keyword evidence="5" id="KW-1185">Reference proteome</keyword>
<evidence type="ECO:0000259" key="3">
    <source>
        <dbReference type="PROSITE" id="PS50893"/>
    </source>
</evidence>
<dbReference type="PANTHER" id="PTHR42855">
    <property type="entry name" value="ABC TRANSPORTER ATP-BINDING SUBUNIT"/>
    <property type="match status" value="1"/>
</dbReference>
<dbReference type="AlphaFoldDB" id="A0A0A3IT46"/>
<dbReference type="PANTHER" id="PTHR42855:SF2">
    <property type="entry name" value="DRUG RESISTANCE ABC TRANSPORTER,ATP-BINDING PROTEIN"/>
    <property type="match status" value="1"/>
</dbReference>
<dbReference type="GO" id="GO:0016887">
    <property type="term" value="F:ATP hydrolysis activity"/>
    <property type="evidence" value="ECO:0007669"/>
    <property type="project" value="InterPro"/>
</dbReference>
<dbReference type="Gene3D" id="3.40.50.300">
    <property type="entry name" value="P-loop containing nucleotide triphosphate hydrolases"/>
    <property type="match status" value="3"/>
</dbReference>
<evidence type="ECO:0000313" key="5">
    <source>
        <dbReference type="Proteomes" id="UP000030437"/>
    </source>
</evidence>
<dbReference type="InterPro" id="IPR003593">
    <property type="entry name" value="AAA+_ATPase"/>
</dbReference>
<dbReference type="InterPro" id="IPR027417">
    <property type="entry name" value="P-loop_NTPase"/>
</dbReference>
<sequence length="534" mass="61999">MKELLTTEHLTVEAGERLLFKEAKLTVKEREIIGVIGRNGAGKSLLLSAIAGKMKEIEGQLNWRKRITIQLVPQEVEHYEGNYLPSMRHWRIPELPYELLSGGQQLKWRLAEGFSKGAELLLLDEPTNHLDETAVSFLIKEIKNYKGAMIIVSHDRHFLDEVATKIWSIEEQGIIEQEGNYSHYIYVRDERKKARQAAYDKQQKKIEQIEKQIGELTAWSQKAHKQSTKQEGFKEYHRVKAKRTDAQIKSKRKLLEKQLQKEKVEEVKQEHDVFFDFQGKAKQGRRLFELKDVTVAFDNNVLFKHFHLTIQKGERIAISGDNGSGKTTLLKLLTGEIGPSEGTVWRSPTAKIGYLSQQVFDLPLHATPAQLFERETFEERGKVQTIMSQLGFSQLQWKEPIGKMSMGERVKCKLMQYILNETEVLLLDEPTNHLDLPSREQLERTLLSYPCTLFVVSHDRYFRQKITNTEVKLSESQHKKPPKERDDKEDLRMKLENERQHVLGKLSILTNKDEEYAELDAKFLELTKKINALK</sequence>
<comment type="caution">
    <text evidence="4">The sequence shown here is derived from an EMBL/GenBank/DDBJ whole genome shotgun (WGS) entry which is preliminary data.</text>
</comment>
<feature type="domain" description="ABC transporter" evidence="3">
    <location>
        <begin position="288"/>
        <end position="500"/>
    </location>
</feature>
<gene>
    <name evidence="4" type="ORF">CD32_02550</name>
</gene>
<reference evidence="4 5" key="1">
    <citation type="submission" date="2014-02" db="EMBL/GenBank/DDBJ databases">
        <title>Draft genome sequence of Lysinibacillus odysseyi NBRC 100172.</title>
        <authorList>
            <person name="Zhang F."/>
            <person name="Wang G."/>
            <person name="Zhang L."/>
        </authorList>
    </citation>
    <scope>NUCLEOTIDE SEQUENCE [LARGE SCALE GENOMIC DNA]</scope>
    <source>
        <strain evidence="4 5">NBRC 100172</strain>
    </source>
</reference>
<evidence type="ECO:0000256" key="1">
    <source>
        <dbReference type="ARBA" id="ARBA00022741"/>
    </source>
</evidence>
<dbReference type="CDD" id="cd03221">
    <property type="entry name" value="ABCF_EF-3"/>
    <property type="match status" value="2"/>
</dbReference>
<dbReference type="GO" id="GO:0003746">
    <property type="term" value="F:translation elongation factor activity"/>
    <property type="evidence" value="ECO:0007669"/>
    <property type="project" value="UniProtKB-KW"/>
</dbReference>
<keyword evidence="4" id="KW-0648">Protein biosynthesis</keyword>
<feature type="domain" description="ABC transporter" evidence="3">
    <location>
        <begin position="5"/>
        <end position="197"/>
    </location>
</feature>
<organism evidence="4 5">
    <name type="scientific">Lysinibacillus odysseyi 34hs-1 = NBRC 100172</name>
    <dbReference type="NCBI Taxonomy" id="1220589"/>
    <lineage>
        <taxon>Bacteria</taxon>
        <taxon>Bacillati</taxon>
        <taxon>Bacillota</taxon>
        <taxon>Bacilli</taxon>
        <taxon>Bacillales</taxon>
        <taxon>Bacillaceae</taxon>
        <taxon>Lysinibacillus</taxon>
    </lineage>
</organism>
<dbReference type="SMART" id="SM00382">
    <property type="entry name" value="AAA"/>
    <property type="match status" value="2"/>
</dbReference>
<dbReference type="PROSITE" id="PS50893">
    <property type="entry name" value="ABC_TRANSPORTER_2"/>
    <property type="match status" value="2"/>
</dbReference>
<keyword evidence="4" id="KW-0251">Elongation factor</keyword>
<dbReference type="SUPFAM" id="SSF52540">
    <property type="entry name" value="P-loop containing nucleoside triphosphate hydrolases"/>
    <property type="match status" value="2"/>
</dbReference>
<dbReference type="InterPro" id="IPR051309">
    <property type="entry name" value="ABCF_ATPase"/>
</dbReference>
<dbReference type="Pfam" id="PF00005">
    <property type="entry name" value="ABC_tran"/>
    <property type="match status" value="2"/>
</dbReference>
<protein>
    <submittedName>
        <fullName evidence="4">Elongation factor 3</fullName>
    </submittedName>
</protein>
<dbReference type="NCBIfam" id="NF000355">
    <property type="entry name" value="ribo_prot_ABC_F"/>
    <property type="match status" value="1"/>
</dbReference>
<keyword evidence="1" id="KW-0547">Nucleotide-binding</keyword>
<evidence type="ECO:0000313" key="4">
    <source>
        <dbReference type="EMBL" id="KGR87929.1"/>
    </source>
</evidence>
<dbReference type="InterPro" id="IPR003439">
    <property type="entry name" value="ABC_transporter-like_ATP-bd"/>
</dbReference>
<dbReference type="RefSeq" id="WP_036150900.1">
    <property type="nucleotide sequence ID" value="NZ_AVCX01000019.1"/>
</dbReference>
<accession>A0A0A3IT46</accession>
<dbReference type="Proteomes" id="UP000030437">
    <property type="component" value="Unassembled WGS sequence"/>
</dbReference>
<dbReference type="EMBL" id="JPVP01000044">
    <property type="protein sequence ID" value="KGR87929.1"/>
    <property type="molecule type" value="Genomic_DNA"/>
</dbReference>
<dbReference type="STRING" id="1220589.CD32_02550"/>
<proteinExistence type="predicted"/>
<name>A0A0A3IT46_9BACI</name>
<dbReference type="GO" id="GO:0005524">
    <property type="term" value="F:ATP binding"/>
    <property type="evidence" value="ECO:0007669"/>
    <property type="project" value="UniProtKB-KW"/>
</dbReference>
<dbReference type="eggNOG" id="COG0488">
    <property type="taxonomic scope" value="Bacteria"/>
</dbReference>
<evidence type="ECO:0000256" key="2">
    <source>
        <dbReference type="ARBA" id="ARBA00022840"/>
    </source>
</evidence>
<dbReference type="OrthoDB" id="9760950at2"/>